<protein>
    <submittedName>
        <fullName evidence="1">Uncharacterized protein</fullName>
    </submittedName>
</protein>
<reference evidence="1 2" key="1">
    <citation type="journal article" date="2016" name="Nat. Commun.">
        <title>Thousands of microbial genomes shed light on interconnected biogeochemical processes in an aquifer system.</title>
        <authorList>
            <person name="Anantharaman K."/>
            <person name="Brown C.T."/>
            <person name="Hug L.A."/>
            <person name="Sharon I."/>
            <person name="Castelle C.J."/>
            <person name="Probst A.J."/>
            <person name="Thomas B.C."/>
            <person name="Singh A."/>
            <person name="Wilkins M.J."/>
            <person name="Karaoz U."/>
            <person name="Brodie E.L."/>
            <person name="Williams K.H."/>
            <person name="Hubbard S.S."/>
            <person name="Banfield J.F."/>
        </authorList>
    </citation>
    <scope>NUCLEOTIDE SEQUENCE [LARGE SCALE GENOMIC DNA]</scope>
</reference>
<gene>
    <name evidence="1" type="ORF">A2918_00975</name>
</gene>
<organism evidence="1 2">
    <name type="scientific">Candidatus Yanofskybacteria bacterium RIFCSPLOWO2_01_FULL_42_49</name>
    <dbReference type="NCBI Taxonomy" id="1802694"/>
    <lineage>
        <taxon>Bacteria</taxon>
        <taxon>Candidatus Yanofskyibacteriota</taxon>
    </lineage>
</organism>
<evidence type="ECO:0000313" key="2">
    <source>
        <dbReference type="Proteomes" id="UP000178227"/>
    </source>
</evidence>
<accession>A0A1F8GDX4</accession>
<comment type="caution">
    <text evidence="1">The sequence shown here is derived from an EMBL/GenBank/DDBJ whole genome shotgun (WGS) entry which is preliminary data.</text>
</comment>
<dbReference type="EMBL" id="MGKI01000010">
    <property type="protein sequence ID" value="OGN22659.1"/>
    <property type="molecule type" value="Genomic_DNA"/>
</dbReference>
<evidence type="ECO:0000313" key="1">
    <source>
        <dbReference type="EMBL" id="OGN22659.1"/>
    </source>
</evidence>
<dbReference type="Proteomes" id="UP000178227">
    <property type="component" value="Unassembled WGS sequence"/>
</dbReference>
<name>A0A1F8GDX4_9BACT</name>
<sequence length="62" mass="7155">MFKLSKRDVVIILPYILEQPSISAETLLDYLMKQKGLHIEGNAATELINAIREYQKSIRSYT</sequence>
<proteinExistence type="predicted"/>
<dbReference type="AlphaFoldDB" id="A0A1F8GDX4"/>